<reference evidence="3" key="3">
    <citation type="journal article" date="1999" name="Protein Sci.">
        <title>A superfamily of archaeal, bacterial, and eukaryotic proteins homologous to animal transglutaminases.</title>
        <authorList>
            <person name="Makarova K.S."/>
            <person name="Aravind L."/>
            <person name="Koonin E.V."/>
        </authorList>
    </citation>
    <scope>NUCLEOTIDE SEQUENCE</scope>
</reference>
<dbReference type="SMART" id="SM00460">
    <property type="entry name" value="TGc"/>
    <property type="match status" value="1"/>
</dbReference>
<dbReference type="PANTHER" id="PTHR46333:SF2">
    <property type="entry name" value="CYTOKINESIS PROTEIN 3"/>
    <property type="match status" value="1"/>
</dbReference>
<proteinExistence type="predicted"/>
<evidence type="ECO:0000313" key="3">
    <source>
        <dbReference type="RefSeq" id="WP_028310603.1"/>
    </source>
</evidence>
<protein>
    <submittedName>
        <fullName evidence="3">Transglutaminase domain-containing protein</fullName>
    </submittedName>
</protein>
<sequence length="361" mass="39726">MQRPLALAALARVARHLAAVPPAARLRRAAGVTLLFCATVARAGDWTAIDSHALAAAPADERDVSSLARYLGRAARSDAERLRAAYRWVSDRITYDAIAYRDRQAEFVEADQVLASRKAVCGGFVKLYTELARELGVRTRVIRGYAKEPGHEPGREIPAPNHSWIAVQIDGQWRFIDPTWGAGTADADGHADKQFSEFEFLAEPDAFAFTHYPSREDDFLYSQRFSKQQFERLSAPVERLVEFGVAPGLLLGRAVTPGFDGFAEAFDVPAGLVRDLHVPLDGRLAAGPEHDFELNAPEADDVALIDGDRWLHFEREGAHFRLRSAVGAGRDVQLALHLPGRPAYLTFMRYGVTTPAGLAAR</sequence>
<dbReference type="InterPro" id="IPR052557">
    <property type="entry name" value="CAP/Cytokinesis_protein"/>
</dbReference>
<dbReference type="InterPro" id="IPR002931">
    <property type="entry name" value="Transglutaminase-like"/>
</dbReference>
<dbReference type="RefSeq" id="WP_028310603.1">
    <property type="nucleotide sequence ID" value="NZ_AXWS01000007.1"/>
</dbReference>
<dbReference type="AlphaFoldDB" id="A0A8B6X231"/>
<reference evidence="3" key="7">
    <citation type="submission" date="2025-08" db="UniProtKB">
        <authorList>
            <consortium name="RefSeq"/>
        </authorList>
    </citation>
    <scope>IDENTIFICATION</scope>
</reference>
<reference evidence="3" key="4">
    <citation type="journal article" date="2002" name="Biochem. J.">
        <title>Transglutaminases: nature's biological glues.</title>
        <authorList>
            <person name="Griffin M."/>
            <person name="Casadio R."/>
            <person name="Bergamini C.M."/>
        </authorList>
    </citation>
    <scope>NUCLEOTIDE SEQUENCE</scope>
</reference>
<dbReference type="Pfam" id="PF01841">
    <property type="entry name" value="Transglut_core"/>
    <property type="match status" value="1"/>
</dbReference>
<dbReference type="GO" id="GO:0005737">
    <property type="term" value="C:cytoplasm"/>
    <property type="evidence" value="ECO:0007669"/>
    <property type="project" value="TreeGrafter"/>
</dbReference>
<organism evidence="2 3">
    <name type="scientific">Derxia gummosa DSM 723</name>
    <dbReference type="NCBI Taxonomy" id="1121388"/>
    <lineage>
        <taxon>Bacteria</taxon>
        <taxon>Pseudomonadati</taxon>
        <taxon>Pseudomonadota</taxon>
        <taxon>Betaproteobacteria</taxon>
        <taxon>Burkholderiales</taxon>
        <taxon>Alcaligenaceae</taxon>
        <taxon>Derxia</taxon>
    </lineage>
</organism>
<reference evidence="3" key="2">
    <citation type="journal article" date="1994" name="Proc. Natl. Acad. Sci. U.S.A.">
        <title>Three-dimensional structure of a transglutaminase: human blood coagulation factor XIII.</title>
        <authorList>
            <person name="Yee V.C."/>
            <person name="Pedersen L.C."/>
            <person name="Le Trong I."/>
            <person name="Bishop P.D."/>
            <person name="Stenkamp R.E."/>
            <person name="Teller D.C."/>
        </authorList>
    </citation>
    <scope>NUCLEOTIDE SEQUENCE</scope>
</reference>
<dbReference type="SUPFAM" id="SSF54001">
    <property type="entry name" value="Cysteine proteinases"/>
    <property type="match status" value="1"/>
</dbReference>
<keyword evidence="2" id="KW-1185">Reference proteome</keyword>
<evidence type="ECO:0000313" key="2">
    <source>
        <dbReference type="Proteomes" id="UP000675920"/>
    </source>
</evidence>
<reference evidence="3" key="6">
    <citation type="journal article" date="2013" name="Amino Acids">
        <title>Transglutaminases: future perspectives.</title>
        <authorList>
            <person name="Beninati S."/>
            <person name="Facchiano F."/>
            <person name="Piacentini M."/>
        </authorList>
    </citation>
    <scope>NUCLEOTIDE SEQUENCE</scope>
</reference>
<accession>A0A8B6X231</accession>
<reference evidence="3" key="1">
    <citation type="journal article" date="1984" name="Mol. Cell. Biochem.">
        <title>Transglutaminases.</title>
        <authorList>
            <person name="Lorand L."/>
            <person name="Conrad S.M."/>
        </authorList>
    </citation>
    <scope>NUCLEOTIDE SEQUENCE</scope>
</reference>
<dbReference type="PANTHER" id="PTHR46333">
    <property type="entry name" value="CYTOKINESIS PROTEIN 3"/>
    <property type="match status" value="1"/>
</dbReference>
<name>A0A8B6X231_9BURK</name>
<evidence type="ECO:0000259" key="1">
    <source>
        <dbReference type="SMART" id="SM00460"/>
    </source>
</evidence>
<dbReference type="Gene3D" id="3.10.620.30">
    <property type="match status" value="1"/>
</dbReference>
<dbReference type="Proteomes" id="UP000675920">
    <property type="component" value="Unplaced"/>
</dbReference>
<reference evidence="3" key="5">
    <citation type="journal article" date="2009" name="Amino Acids">
        <title>Transglutaminases and their substrates in biology and human diseases: 50 years of growing.</title>
        <authorList>
            <person name="Facchiano A."/>
            <person name="Facchiano F."/>
        </authorList>
    </citation>
    <scope>NUCLEOTIDE SEQUENCE</scope>
</reference>
<dbReference type="InterPro" id="IPR038765">
    <property type="entry name" value="Papain-like_cys_pep_sf"/>
</dbReference>
<feature type="domain" description="Transglutaminase-like" evidence="1">
    <location>
        <begin position="113"/>
        <end position="180"/>
    </location>
</feature>